<evidence type="ECO:0000259" key="4">
    <source>
        <dbReference type="Pfam" id="PF25792"/>
    </source>
</evidence>
<dbReference type="eggNOG" id="COG1293">
    <property type="taxonomic scope" value="Bacteria"/>
</dbReference>
<dbReference type="NCBIfam" id="NF033441">
    <property type="entry name" value="BREX_BrxC"/>
    <property type="match status" value="1"/>
</dbReference>
<dbReference type="Pfam" id="PF25792">
    <property type="entry name" value="BREX_BrxC_helical"/>
    <property type="match status" value="1"/>
</dbReference>
<feature type="coiled-coil region" evidence="1">
    <location>
        <begin position="1019"/>
        <end position="1054"/>
    </location>
</feature>
<gene>
    <name evidence="6" type="ordered locus">Pcryo_1609</name>
</gene>
<evidence type="ECO:0000259" key="5">
    <source>
        <dbReference type="Pfam" id="PF25796"/>
    </source>
</evidence>
<dbReference type="Pfam" id="PF25796">
    <property type="entry name" value="BREX_BrxC_4th"/>
    <property type="match status" value="1"/>
</dbReference>
<evidence type="ECO:0000313" key="7">
    <source>
        <dbReference type="Proteomes" id="UP000002425"/>
    </source>
</evidence>
<dbReference type="InterPro" id="IPR058037">
    <property type="entry name" value="BREX_BrxC_helical"/>
</dbReference>
<evidence type="ECO:0000256" key="2">
    <source>
        <dbReference type="SAM" id="MobiDB-lite"/>
    </source>
</evidence>
<evidence type="ECO:0000313" key="6">
    <source>
        <dbReference type="EMBL" id="ABE75386.1"/>
    </source>
</evidence>
<dbReference type="InterPro" id="IPR047679">
    <property type="entry name" value="BREX_BrxC"/>
</dbReference>
<protein>
    <recommendedName>
        <fullName evidence="8">BREX system P-loop protein BrxC</fullName>
    </recommendedName>
</protein>
<feature type="domain" description="Probable ATP-binding protein BrxC alpha-helical" evidence="4">
    <location>
        <begin position="871"/>
        <end position="992"/>
    </location>
</feature>
<reference evidence="6" key="1">
    <citation type="submission" date="2006-03" db="EMBL/GenBank/DDBJ databases">
        <title>Complete sequence of chromosome of Psychrobacter cryohalolentis K5.</title>
        <authorList>
            <consortium name="US DOE Joint Genome Institute"/>
            <person name="Copeland A."/>
            <person name="Lucas S."/>
            <person name="Lapidus A."/>
            <person name="Barry K."/>
            <person name="Detter J.C."/>
            <person name="Glavina del Rio T."/>
            <person name="Hammon N."/>
            <person name="Israni S."/>
            <person name="Dalin E."/>
            <person name="Tice H."/>
            <person name="Pitluck S."/>
            <person name="Brettin T."/>
            <person name="Bruce D."/>
            <person name="Han C."/>
            <person name="Tapia R."/>
            <person name="Sims D.R."/>
            <person name="Gilna P."/>
            <person name="Schmutz J."/>
            <person name="Larimer F."/>
            <person name="Land M."/>
            <person name="Hauser L."/>
            <person name="Kyrpides N."/>
            <person name="Kim E."/>
            <person name="Richardson P."/>
        </authorList>
    </citation>
    <scope>NUCLEOTIDE SEQUENCE</scope>
    <source>
        <strain evidence="6">K5</strain>
    </source>
</reference>
<keyword evidence="7" id="KW-1185">Reference proteome</keyword>
<dbReference type="EMBL" id="CP000323">
    <property type="protein sequence ID" value="ABE75386.1"/>
    <property type="molecule type" value="Genomic_DNA"/>
</dbReference>
<dbReference type="Pfam" id="PF25791">
    <property type="entry name" value="WHD_BREX_BrxC"/>
    <property type="match status" value="1"/>
</dbReference>
<dbReference type="HOGENOM" id="CLU_007924_0_0_6"/>
<feature type="region of interest" description="Disordered" evidence="2">
    <location>
        <begin position="1116"/>
        <end position="1157"/>
    </location>
</feature>
<evidence type="ECO:0000256" key="1">
    <source>
        <dbReference type="SAM" id="Coils"/>
    </source>
</evidence>
<accession>Q1QAB7</accession>
<proteinExistence type="predicted"/>
<dbReference type="InterPro" id="IPR058036">
    <property type="entry name" value="BREX_BrxC_4th"/>
</dbReference>
<evidence type="ECO:0000259" key="3">
    <source>
        <dbReference type="Pfam" id="PF25791"/>
    </source>
</evidence>
<dbReference type="InterPro" id="IPR027417">
    <property type="entry name" value="P-loop_NTPase"/>
</dbReference>
<feature type="domain" description="Probable ATP-binding protein BrxC 4th six-stranded beta-sheet" evidence="5">
    <location>
        <begin position="560"/>
        <end position="737"/>
    </location>
</feature>
<name>Q1QAB7_PSYCK</name>
<sequence>MTALKTIFQKPVNRPIEGVIKADDEASLRLELEEYVLTDEVENRLISFFDAYNDYQVANGVWLSGFFGSGKSHLLKMLALLLENRQIDSTSALELFLPKCGDNDVLSSGIKNAVAIPSKSILFNIDQKADVISKTQVDALLAVFVKVFDEMCGYYGKQGHIAQFERDLDSRKLYGSFKEAYESIANKPWEKGREQAILEAKNIAQAYSQVTGEDQALAIGILDKYRSQYHVSIEDFASQVDDYIERQIKEHGYTEFRLNFFVDEVGQYIAENVKLMTNLQTIAESLATKSRGRSWIIVTAQEDMGTVVGEMGKQQSNDFSKIQARFANRMKLTSANVAEVIQKRLLVKTDEGAQLLSGIYDNQSNNFKTLFDFADGSQTYRNFKDKEHFINSYPFIPYQFSLFQSAIADLSLHNAFEGKHSSVGERSMLGVFQQVAIKVGDHDIGQLATFDLMFEGIRTALKSNIQRAVINAETHLDNKFAVQVLKALFLVKYVDGFKSTIRNICVLMLSSFGEDVAILRQRVEEALNLLEDETYVQRTGDMYEYLTDEEKDIEEEIKNTEVEAADVASELESIIFDQVIKSRKIRYSSGASGSQGQDYSFSRKLDDKLYGREYEIGINVISPFYEHAENEEMMSNKSNFSSDELFVILPADSRLMSDITMYKRTEKYVRQNYSIAQQETVKRILGEKGQQNTKRQAELLQRIKSLMSQAKLLVAGTELNVSSEDAQLRIEKGFNELVSRSYPHLRMLRDASYTEADVAKILDSTQQDMLGADISTLAEPERDVLSFIQRNASAAIRTTVKGLLEQFEKKPYGWSYAAVLSTLAKLCVNGKVEVRMDGNILEDSELARALVNSQRQSNLVLEPQVEFSSSQVRHLKEFYEDFFAKPASNNEAKALGNETIDAFKEMLQDLEGWYAQSARYPFLSALDPAIQQIKKLSKSSYAWFLTDLNEDIEDELLKIKEQLIDPIYNFMNGSQREIYDNTQNFLKDQSANFDYIEREQVRVLEASLNDTSIYKGSKIQQVKVLLGSLKDKVNDALQEARSQSIEALKQMQSRMQEMDEYKKLPDIRQAELDAPYTQLIDKVNEEKLIAVINDRLRYFEDKGYATLLQKMVVMATPKPPPTPAKVSTNNGDKSDKDQSQVSALSEPKQVSEPKNEYINSNKIRVDYDRAWIENETDVERYLEAMSEALLSEIRKGKRIYI</sequence>
<keyword evidence="1" id="KW-0175">Coiled coil</keyword>
<feature type="domain" description="Probable ATP-binding protein BrxC winged helix-turn-helix" evidence="3">
    <location>
        <begin position="753"/>
        <end position="862"/>
    </location>
</feature>
<organism evidence="6 7">
    <name type="scientific">Psychrobacter cryohalolentis (strain ATCC BAA-1226 / DSM 17306 / VKM B-2378 / K5)</name>
    <dbReference type="NCBI Taxonomy" id="335284"/>
    <lineage>
        <taxon>Bacteria</taxon>
        <taxon>Pseudomonadati</taxon>
        <taxon>Pseudomonadota</taxon>
        <taxon>Gammaproteobacteria</taxon>
        <taxon>Moraxellales</taxon>
        <taxon>Moraxellaceae</taxon>
        <taxon>Psychrobacter</taxon>
    </lineage>
</organism>
<dbReference type="AlphaFoldDB" id="Q1QAB7"/>
<dbReference type="SUPFAM" id="SSF52540">
    <property type="entry name" value="P-loop containing nucleoside triphosphate hydrolases"/>
    <property type="match status" value="1"/>
</dbReference>
<evidence type="ECO:0008006" key="8">
    <source>
        <dbReference type="Google" id="ProtNLM"/>
    </source>
</evidence>
<dbReference type="Proteomes" id="UP000002425">
    <property type="component" value="Chromosome"/>
</dbReference>
<dbReference type="STRING" id="335284.Pcryo_1609"/>
<dbReference type="KEGG" id="pcr:Pcryo_1609"/>
<dbReference type="InterPro" id="IPR058038">
    <property type="entry name" value="BREX_BrxC_wHTH"/>
</dbReference>
<feature type="coiled-coil region" evidence="1">
    <location>
        <begin position="543"/>
        <end position="570"/>
    </location>
</feature>